<organism evidence="6 7">
    <name type="scientific">Thioclava kandeliae</name>
    <dbReference type="NCBI Taxonomy" id="3070818"/>
    <lineage>
        <taxon>Bacteria</taxon>
        <taxon>Pseudomonadati</taxon>
        <taxon>Pseudomonadota</taxon>
        <taxon>Alphaproteobacteria</taxon>
        <taxon>Rhodobacterales</taxon>
        <taxon>Paracoccaceae</taxon>
        <taxon>Thioclava</taxon>
    </lineage>
</organism>
<dbReference type="InterPro" id="IPR059112">
    <property type="entry name" value="CysZ/EI24"/>
</dbReference>
<name>A0ABV1SET7_9RHOB</name>
<gene>
    <name evidence="6" type="ORF">VSX56_05665</name>
</gene>
<dbReference type="Pfam" id="PF07264">
    <property type="entry name" value="EI24"/>
    <property type="match status" value="1"/>
</dbReference>
<evidence type="ECO:0000256" key="3">
    <source>
        <dbReference type="ARBA" id="ARBA00022989"/>
    </source>
</evidence>
<reference evidence="6 7" key="1">
    <citation type="submission" date="2024-01" db="EMBL/GenBank/DDBJ databases">
        <authorList>
            <person name="Deng Y."/>
            <person name="Su J."/>
        </authorList>
    </citation>
    <scope>NUCLEOTIDE SEQUENCE [LARGE SCALE GENOMIC DNA]</scope>
    <source>
        <strain evidence="6 7">CPCC 100088</strain>
    </source>
</reference>
<reference evidence="6 7" key="2">
    <citation type="submission" date="2024-06" db="EMBL/GenBank/DDBJ databases">
        <title>Thioclava kandeliae sp. nov. from a rhizosphere soil sample of Kandelia candel in a mangrove.</title>
        <authorList>
            <person name="Mu T."/>
        </authorList>
    </citation>
    <scope>NUCLEOTIDE SEQUENCE [LARGE SCALE GENOMIC DNA]</scope>
    <source>
        <strain evidence="6 7">CPCC 100088</strain>
    </source>
</reference>
<evidence type="ECO:0000256" key="5">
    <source>
        <dbReference type="SAM" id="Phobius"/>
    </source>
</evidence>
<evidence type="ECO:0000256" key="2">
    <source>
        <dbReference type="ARBA" id="ARBA00022692"/>
    </source>
</evidence>
<proteinExistence type="predicted"/>
<keyword evidence="2 5" id="KW-0812">Transmembrane</keyword>
<keyword evidence="4 5" id="KW-0472">Membrane</keyword>
<evidence type="ECO:0000313" key="6">
    <source>
        <dbReference type="EMBL" id="MER5171260.1"/>
    </source>
</evidence>
<evidence type="ECO:0000256" key="1">
    <source>
        <dbReference type="ARBA" id="ARBA00004141"/>
    </source>
</evidence>
<feature type="transmembrane region" description="Helical" evidence="5">
    <location>
        <begin position="67"/>
        <end position="96"/>
    </location>
</feature>
<feature type="transmembrane region" description="Helical" evidence="5">
    <location>
        <begin position="190"/>
        <end position="216"/>
    </location>
</feature>
<accession>A0ABV1SET7</accession>
<evidence type="ECO:0000313" key="7">
    <source>
        <dbReference type="Proteomes" id="UP001438953"/>
    </source>
</evidence>
<comment type="subcellular location">
    <subcellularLocation>
        <location evidence="1">Membrane</location>
        <topology evidence="1">Multi-pass membrane protein</topology>
    </subcellularLocation>
</comment>
<dbReference type="EMBL" id="JAYWLC010000003">
    <property type="protein sequence ID" value="MER5171260.1"/>
    <property type="molecule type" value="Genomic_DNA"/>
</dbReference>
<keyword evidence="7" id="KW-1185">Reference proteome</keyword>
<keyword evidence="3 5" id="KW-1133">Transmembrane helix</keyword>
<sequence length="240" mass="26537">MIFSSIARAIEDVFRPGALKILALGVGLSVGLLLLVTVLFTWGVGAITPDDFTLPFTQYHIGFVDDIASLATIGLMMVLSIFLMIPVASAFTGLFLEDVAAMVEGEHYPDLPQIRTFTLAETIAESLRFLGVVIVANLIAFTVYFFILPVAPLLFFGLNGYLLGREYFQMAAQRRIQKEQVQALYHKHRWMIWTTGALMAVVLTIPVVNLVVPVLGAATFTHLYHRLTGQVPRPRVIRSA</sequence>
<protein>
    <submittedName>
        <fullName evidence="6">EI24 domain-containing protein</fullName>
    </submittedName>
</protein>
<feature type="transmembrane region" description="Helical" evidence="5">
    <location>
        <begin position="21"/>
        <end position="47"/>
    </location>
</feature>
<dbReference type="Proteomes" id="UP001438953">
    <property type="component" value="Unassembled WGS sequence"/>
</dbReference>
<dbReference type="RefSeq" id="WP_350935495.1">
    <property type="nucleotide sequence ID" value="NZ_JAYWLC010000003.1"/>
</dbReference>
<feature type="transmembrane region" description="Helical" evidence="5">
    <location>
        <begin position="129"/>
        <end position="155"/>
    </location>
</feature>
<evidence type="ECO:0000256" key="4">
    <source>
        <dbReference type="ARBA" id="ARBA00023136"/>
    </source>
</evidence>
<comment type="caution">
    <text evidence="6">The sequence shown here is derived from an EMBL/GenBank/DDBJ whole genome shotgun (WGS) entry which is preliminary data.</text>
</comment>